<proteinExistence type="predicted"/>
<keyword evidence="2" id="KW-1185">Reference proteome</keyword>
<dbReference type="AlphaFoldDB" id="A0A6A6UY83"/>
<dbReference type="EMBL" id="MU006608">
    <property type="protein sequence ID" value="KAF2742466.1"/>
    <property type="molecule type" value="Genomic_DNA"/>
</dbReference>
<name>A0A6A6UY83_9PLEO</name>
<evidence type="ECO:0000313" key="2">
    <source>
        <dbReference type="Proteomes" id="UP000799440"/>
    </source>
</evidence>
<accession>A0A6A6UY83</accession>
<dbReference type="Proteomes" id="UP000799440">
    <property type="component" value="Unassembled WGS sequence"/>
</dbReference>
<sequence>MTLGGYPNPSTQVVQMLYRSTDGGGTTKAEDAAKKRQRTTAMVKGRMLRGPPASDGSLTAPPVLHGCNCCWLAWGGLRYPQGWVCCGVGGFVVAANKDAELVEKLCVKLAVQAVWSAGCCCCVSTTIQEQWLVLAPHAAPANGRGREVEAKRCGSSPLCDDVEHDGGLTSTRHTKKAIGTDADCAVEGLLSAGHADRAVITLEVVIGMEDSRSAAEAPARTLSLAPGCNVHLTSSCWALFWCCPRWWSGQL</sequence>
<reference evidence="1" key="1">
    <citation type="journal article" date="2020" name="Stud. Mycol.">
        <title>101 Dothideomycetes genomes: a test case for predicting lifestyles and emergence of pathogens.</title>
        <authorList>
            <person name="Haridas S."/>
            <person name="Albert R."/>
            <person name="Binder M."/>
            <person name="Bloem J."/>
            <person name="Labutti K."/>
            <person name="Salamov A."/>
            <person name="Andreopoulos B."/>
            <person name="Baker S."/>
            <person name="Barry K."/>
            <person name="Bills G."/>
            <person name="Bluhm B."/>
            <person name="Cannon C."/>
            <person name="Castanera R."/>
            <person name="Culley D."/>
            <person name="Daum C."/>
            <person name="Ezra D."/>
            <person name="Gonzalez J."/>
            <person name="Henrissat B."/>
            <person name="Kuo A."/>
            <person name="Liang C."/>
            <person name="Lipzen A."/>
            <person name="Lutzoni F."/>
            <person name="Magnuson J."/>
            <person name="Mondo S."/>
            <person name="Nolan M."/>
            <person name="Ohm R."/>
            <person name="Pangilinan J."/>
            <person name="Park H.-J."/>
            <person name="Ramirez L."/>
            <person name="Alfaro M."/>
            <person name="Sun H."/>
            <person name="Tritt A."/>
            <person name="Yoshinaga Y."/>
            <person name="Zwiers L.-H."/>
            <person name="Turgeon B."/>
            <person name="Goodwin S."/>
            <person name="Spatafora J."/>
            <person name="Crous P."/>
            <person name="Grigoriev I."/>
        </authorList>
    </citation>
    <scope>NUCLEOTIDE SEQUENCE</scope>
    <source>
        <strain evidence="1">CBS 119925</strain>
    </source>
</reference>
<organism evidence="1 2">
    <name type="scientific">Sporormia fimetaria CBS 119925</name>
    <dbReference type="NCBI Taxonomy" id="1340428"/>
    <lineage>
        <taxon>Eukaryota</taxon>
        <taxon>Fungi</taxon>
        <taxon>Dikarya</taxon>
        <taxon>Ascomycota</taxon>
        <taxon>Pezizomycotina</taxon>
        <taxon>Dothideomycetes</taxon>
        <taxon>Pleosporomycetidae</taxon>
        <taxon>Pleosporales</taxon>
        <taxon>Sporormiaceae</taxon>
        <taxon>Sporormia</taxon>
    </lineage>
</organism>
<evidence type="ECO:0000313" key="1">
    <source>
        <dbReference type="EMBL" id="KAF2742466.1"/>
    </source>
</evidence>
<gene>
    <name evidence="1" type="ORF">M011DRAFT_267180</name>
</gene>
<protein>
    <submittedName>
        <fullName evidence="1">Uncharacterized protein</fullName>
    </submittedName>
</protein>